<proteinExistence type="predicted"/>
<keyword evidence="2" id="KW-1185">Reference proteome</keyword>
<dbReference type="Proteomes" id="UP001596380">
    <property type="component" value="Unassembled WGS sequence"/>
</dbReference>
<comment type="caution">
    <text evidence="1">The sequence shown here is derived from an EMBL/GenBank/DDBJ whole genome shotgun (WGS) entry which is preliminary data.</text>
</comment>
<dbReference type="RefSeq" id="WP_160821585.1">
    <property type="nucleotide sequence ID" value="NZ_JBHSXE010000001.1"/>
</dbReference>
<name>A0ABW2CDM3_9ACTN</name>
<reference evidence="2" key="1">
    <citation type="journal article" date="2019" name="Int. J. Syst. Evol. Microbiol.">
        <title>The Global Catalogue of Microorganisms (GCM) 10K type strain sequencing project: providing services to taxonomists for standard genome sequencing and annotation.</title>
        <authorList>
            <consortium name="The Broad Institute Genomics Platform"/>
            <consortium name="The Broad Institute Genome Sequencing Center for Infectious Disease"/>
            <person name="Wu L."/>
            <person name="Ma J."/>
        </authorList>
    </citation>
    <scope>NUCLEOTIDE SEQUENCE [LARGE SCALE GENOMIC DNA]</scope>
    <source>
        <strain evidence="2">JCM 3369</strain>
    </source>
</reference>
<evidence type="ECO:0000313" key="2">
    <source>
        <dbReference type="Proteomes" id="UP001596380"/>
    </source>
</evidence>
<evidence type="ECO:0000313" key="1">
    <source>
        <dbReference type="EMBL" id="MFC6879614.1"/>
    </source>
</evidence>
<gene>
    <name evidence="1" type="ORF">ACFQKB_07520</name>
</gene>
<protein>
    <submittedName>
        <fullName evidence="1">Uncharacterized protein</fullName>
    </submittedName>
</protein>
<dbReference type="EMBL" id="JBHSXS010000003">
    <property type="protein sequence ID" value="MFC6879614.1"/>
    <property type="molecule type" value="Genomic_DNA"/>
</dbReference>
<sequence length="209" mass="23286">MGKSKGSGSGSARARGGLSCVLVAGVVLGAWGVWVPAARADFGDMATKHWQCADNKHFDQDKDKRQEIQNWNCLIYDEKGPPGYLRPEISLEWCKHRTRRVSPLTGALGKEYWAYEGCRVESGSYSLKKPDGQTKTGTWPKQQTEGYHFHSQTSLKPKGIVAHCMAGVYTLRNQMTVRVIHHTFDINGIIEYGTVSFDHTEKITLKGCP</sequence>
<accession>A0ABW2CDM3</accession>
<organism evidence="1 2">
    <name type="scientific">Actinomadura yumaensis</name>
    <dbReference type="NCBI Taxonomy" id="111807"/>
    <lineage>
        <taxon>Bacteria</taxon>
        <taxon>Bacillati</taxon>
        <taxon>Actinomycetota</taxon>
        <taxon>Actinomycetes</taxon>
        <taxon>Streptosporangiales</taxon>
        <taxon>Thermomonosporaceae</taxon>
        <taxon>Actinomadura</taxon>
    </lineage>
</organism>